<proteinExistence type="predicted"/>
<dbReference type="Pfam" id="PF03351">
    <property type="entry name" value="DOMON"/>
    <property type="match status" value="1"/>
</dbReference>
<dbReference type="eggNOG" id="KOG4293">
    <property type="taxonomic scope" value="Eukaryota"/>
</dbReference>
<feature type="compositionally biased region" description="Basic residues" evidence="3">
    <location>
        <begin position="442"/>
        <end position="454"/>
    </location>
</feature>
<evidence type="ECO:0000256" key="3">
    <source>
        <dbReference type="SAM" id="MobiDB-lite"/>
    </source>
</evidence>
<feature type="transmembrane region" description="Helical" evidence="4">
    <location>
        <begin position="301"/>
        <end position="323"/>
    </location>
</feature>
<keyword evidence="1" id="KW-0689">Ribosomal protein</keyword>
<evidence type="ECO:0000313" key="9">
    <source>
        <dbReference type="EnsemblMetazoa" id="HelroP188740"/>
    </source>
</evidence>
<dbReference type="EnsemblMetazoa" id="HelroT188740">
    <property type="protein sequence ID" value="HelroP188740"/>
    <property type="gene ID" value="HelroG188740"/>
</dbReference>
<keyword evidence="4" id="KW-0472">Membrane</keyword>
<dbReference type="Proteomes" id="UP000015101">
    <property type="component" value="Unassembled WGS sequence"/>
</dbReference>
<dbReference type="GO" id="GO:0006412">
    <property type="term" value="P:translation"/>
    <property type="evidence" value="ECO:0007669"/>
    <property type="project" value="InterPro"/>
</dbReference>
<name>T1FQB5_HELRO</name>
<feature type="domain" description="Ubiquitin-like" evidence="6">
    <location>
        <begin position="346"/>
        <end position="418"/>
    </location>
</feature>
<dbReference type="CTD" id="20211012"/>
<dbReference type="InterPro" id="IPR006846">
    <property type="entry name" value="Ribosomal_eS30"/>
</dbReference>
<accession>T1FQB5</accession>
<dbReference type="SUPFAM" id="SSF54236">
    <property type="entry name" value="Ubiquitin-like"/>
    <property type="match status" value="1"/>
</dbReference>
<dbReference type="AlphaFoldDB" id="T1FQB5"/>
<dbReference type="OrthoDB" id="199599at2759"/>
<keyword evidence="4" id="KW-0812">Transmembrane</keyword>
<dbReference type="GeneID" id="20211012"/>
<sequence length="479" mass="53592">MINHMIPCLLLFISLSTINTATQQHQNQNIIKYPDSCTGVDCLFILTWSVLSATASGEIQFNLTSDAKDNSSWVALGFGEIDCMPNAGYVDCIQIADNVIIQASYSSKYKNQPLKDSKLGLVPGSLSGQVVDGRITCSFTHFIKVDKLNPEAYKVKDLDIPYYILMAHGPADSKGLKMKHHKPVYKSNYKIDLLNNSTVESNRPLFVKLHGSFMVMVWMFFISFGTVISRYMKGDWLRGIVICNAALWFQIFLGMLRPGVDSKYRIFFNIVHGFNGHAIHFVGFVTLFFGLRSEFADLPSWVQWLAIVYGLFRIFIDCFLSLMKSQPNFGYANMSNEEVFASADKMQLFVRGQTLQTVNVAENTSVATLKSLVAPAESLNREDVVLYYAGVPLDNECMVSSFASDLCTLEMNVKLLGGKVHGSLARAGKVKGQTPKVEKQEKKKKKTGRAKRRMQYNRRFVNVVAGFGRKKGPNSQATS</sequence>
<dbReference type="InterPro" id="IPR005018">
    <property type="entry name" value="DOMON_domain"/>
</dbReference>
<keyword evidence="10" id="KW-1185">Reference proteome</keyword>
<feature type="transmembrane region" description="Helical" evidence="4">
    <location>
        <begin position="205"/>
        <end position="228"/>
    </location>
</feature>
<dbReference type="PROSITE" id="PS50836">
    <property type="entry name" value="DOMON"/>
    <property type="match status" value="1"/>
</dbReference>
<evidence type="ECO:0000256" key="2">
    <source>
        <dbReference type="ARBA" id="ARBA00023274"/>
    </source>
</evidence>
<gene>
    <name evidence="9" type="primary">20211012</name>
    <name evidence="8" type="ORF">HELRODRAFT_188740</name>
</gene>
<dbReference type="KEGG" id="hro:HELRODRAFT_188740"/>
<feature type="region of interest" description="Disordered" evidence="3">
    <location>
        <begin position="427"/>
        <end position="454"/>
    </location>
</feature>
<evidence type="ECO:0000259" key="7">
    <source>
        <dbReference type="PROSITE" id="PS50836"/>
    </source>
</evidence>
<feature type="domain" description="DOMON" evidence="7">
    <location>
        <begin position="42"/>
        <end position="169"/>
    </location>
</feature>
<evidence type="ECO:0000256" key="1">
    <source>
        <dbReference type="ARBA" id="ARBA00022980"/>
    </source>
</evidence>
<reference evidence="8 10" key="2">
    <citation type="journal article" date="2013" name="Nature">
        <title>Insights into bilaterian evolution from three spiralian genomes.</title>
        <authorList>
            <person name="Simakov O."/>
            <person name="Marletaz F."/>
            <person name="Cho S.J."/>
            <person name="Edsinger-Gonzales E."/>
            <person name="Havlak P."/>
            <person name="Hellsten U."/>
            <person name="Kuo D.H."/>
            <person name="Larsson T."/>
            <person name="Lv J."/>
            <person name="Arendt D."/>
            <person name="Savage R."/>
            <person name="Osoegawa K."/>
            <person name="de Jong P."/>
            <person name="Grimwood J."/>
            <person name="Chapman J.A."/>
            <person name="Shapiro H."/>
            <person name="Aerts A."/>
            <person name="Otillar R.P."/>
            <person name="Terry A.Y."/>
            <person name="Boore J.L."/>
            <person name="Grigoriev I.V."/>
            <person name="Lindberg D.R."/>
            <person name="Seaver E.C."/>
            <person name="Weisblat D.A."/>
            <person name="Putnam N.H."/>
            <person name="Rokhsar D.S."/>
        </authorList>
    </citation>
    <scope>NUCLEOTIDE SEQUENCE</scope>
</reference>
<feature type="signal peptide" evidence="5">
    <location>
        <begin position="1"/>
        <end position="23"/>
    </location>
</feature>
<reference evidence="10" key="1">
    <citation type="submission" date="2012-12" db="EMBL/GenBank/DDBJ databases">
        <authorList>
            <person name="Hellsten U."/>
            <person name="Grimwood J."/>
            <person name="Chapman J.A."/>
            <person name="Shapiro H."/>
            <person name="Aerts A."/>
            <person name="Otillar R.P."/>
            <person name="Terry A.Y."/>
            <person name="Boore J.L."/>
            <person name="Simakov O."/>
            <person name="Marletaz F."/>
            <person name="Cho S.-J."/>
            <person name="Edsinger-Gonzales E."/>
            <person name="Havlak P."/>
            <person name="Kuo D.-H."/>
            <person name="Larsson T."/>
            <person name="Lv J."/>
            <person name="Arendt D."/>
            <person name="Savage R."/>
            <person name="Osoegawa K."/>
            <person name="de Jong P."/>
            <person name="Lindberg D.R."/>
            <person name="Seaver E.C."/>
            <person name="Weisblat D.A."/>
            <person name="Putnam N.H."/>
            <person name="Grigoriev I.V."/>
            <person name="Rokhsar D.S."/>
        </authorList>
    </citation>
    <scope>NUCLEOTIDE SEQUENCE</scope>
</reference>
<dbReference type="EMBL" id="KB096742">
    <property type="protein sequence ID" value="ESO02527.1"/>
    <property type="molecule type" value="Genomic_DNA"/>
</dbReference>
<evidence type="ECO:0000259" key="6">
    <source>
        <dbReference type="PROSITE" id="PS50053"/>
    </source>
</evidence>
<dbReference type="GO" id="GO:0003735">
    <property type="term" value="F:structural constituent of ribosome"/>
    <property type="evidence" value="ECO:0007669"/>
    <property type="project" value="InterPro"/>
</dbReference>
<dbReference type="InterPro" id="IPR029071">
    <property type="entry name" value="Ubiquitin-like_domsf"/>
</dbReference>
<evidence type="ECO:0000313" key="10">
    <source>
        <dbReference type="Proteomes" id="UP000015101"/>
    </source>
</evidence>
<dbReference type="HOGENOM" id="CLU_570226_0_0_1"/>
<evidence type="ECO:0000256" key="5">
    <source>
        <dbReference type="SAM" id="SignalP"/>
    </source>
</evidence>
<dbReference type="STRING" id="6412.T1FQB5"/>
<feature type="transmembrane region" description="Helical" evidence="4">
    <location>
        <begin position="240"/>
        <end position="260"/>
    </location>
</feature>
<dbReference type="PROSITE" id="PS50053">
    <property type="entry name" value="UBIQUITIN_2"/>
    <property type="match status" value="1"/>
</dbReference>
<dbReference type="EMBL" id="AMQM01000922">
    <property type="status" value="NOT_ANNOTATED_CDS"/>
    <property type="molecule type" value="Genomic_DNA"/>
</dbReference>
<organism evidence="9 10">
    <name type="scientific">Helobdella robusta</name>
    <name type="common">Californian leech</name>
    <dbReference type="NCBI Taxonomy" id="6412"/>
    <lineage>
        <taxon>Eukaryota</taxon>
        <taxon>Metazoa</taxon>
        <taxon>Spiralia</taxon>
        <taxon>Lophotrochozoa</taxon>
        <taxon>Annelida</taxon>
        <taxon>Clitellata</taxon>
        <taxon>Hirudinea</taxon>
        <taxon>Rhynchobdellida</taxon>
        <taxon>Glossiphoniidae</taxon>
        <taxon>Helobdella</taxon>
    </lineage>
</organism>
<keyword evidence="5" id="KW-0732">Signal</keyword>
<dbReference type="eggNOG" id="KOG0009">
    <property type="taxonomic scope" value="Eukaryota"/>
</dbReference>
<dbReference type="Pfam" id="PF04758">
    <property type="entry name" value="Ribosomal_S30"/>
    <property type="match status" value="1"/>
</dbReference>
<dbReference type="InterPro" id="IPR000626">
    <property type="entry name" value="Ubiquitin-like_dom"/>
</dbReference>
<dbReference type="InParanoid" id="T1FQB5"/>
<feature type="chain" id="PRO_5010980935" evidence="5">
    <location>
        <begin position="24"/>
        <end position="479"/>
    </location>
</feature>
<dbReference type="PANTHER" id="PTHR12650:SF15">
    <property type="entry name" value="RIBOSOMAL PROTEIN S30, ISOFORM A"/>
    <property type="match status" value="1"/>
</dbReference>
<dbReference type="PANTHER" id="PTHR12650">
    <property type="entry name" value="40S RIBOSOMAL PROTEIN S30/UBIQUITIN-LIKE PROTEIN FUBI"/>
    <property type="match status" value="1"/>
</dbReference>
<evidence type="ECO:0000256" key="4">
    <source>
        <dbReference type="SAM" id="Phobius"/>
    </source>
</evidence>
<feature type="transmembrane region" description="Helical" evidence="4">
    <location>
        <begin position="266"/>
        <end position="289"/>
    </location>
</feature>
<keyword evidence="4" id="KW-1133">Transmembrane helix</keyword>
<dbReference type="CDD" id="cd08760">
    <property type="entry name" value="Cyt_b561_FRRS1_like"/>
    <property type="match status" value="1"/>
</dbReference>
<reference evidence="9" key="3">
    <citation type="submission" date="2015-06" db="UniProtKB">
        <authorList>
            <consortium name="EnsemblMetazoa"/>
        </authorList>
    </citation>
    <scope>IDENTIFICATION</scope>
</reference>
<protein>
    <submittedName>
        <fullName evidence="8 9">Uncharacterized protein</fullName>
    </submittedName>
</protein>
<dbReference type="RefSeq" id="XP_009019935.1">
    <property type="nucleotide sequence ID" value="XM_009021687.1"/>
</dbReference>
<keyword evidence="2" id="KW-0687">Ribonucleoprotein</keyword>
<dbReference type="GO" id="GO:0022627">
    <property type="term" value="C:cytosolic small ribosomal subunit"/>
    <property type="evidence" value="ECO:0000318"/>
    <property type="project" value="GO_Central"/>
</dbReference>
<evidence type="ECO:0000313" key="8">
    <source>
        <dbReference type="EMBL" id="ESO02527.1"/>
    </source>
</evidence>